<gene>
    <name evidence="1" type="ORF">HRR80_001628</name>
</gene>
<dbReference type="Proteomes" id="UP001161757">
    <property type="component" value="Unassembled WGS sequence"/>
</dbReference>
<sequence>MRLNSMDESLEKVDSRDVMPGIHDCSNAAGSGPWMIATAAPPKAFSVLHRPQYMWLSVASLTGPEYIRRDVVKSLDGHSGARTRFCEISRPQYPVLLDATLSQGM</sequence>
<dbReference type="AlphaFoldDB" id="A0AAN6IXH1"/>
<comment type="caution">
    <text evidence="1">The sequence shown here is derived from an EMBL/GenBank/DDBJ whole genome shotgun (WGS) entry which is preliminary data.</text>
</comment>
<organism evidence="1 2">
    <name type="scientific">Exophiala dermatitidis</name>
    <name type="common">Black yeast-like fungus</name>
    <name type="synonym">Wangiella dermatitidis</name>
    <dbReference type="NCBI Taxonomy" id="5970"/>
    <lineage>
        <taxon>Eukaryota</taxon>
        <taxon>Fungi</taxon>
        <taxon>Dikarya</taxon>
        <taxon>Ascomycota</taxon>
        <taxon>Pezizomycotina</taxon>
        <taxon>Eurotiomycetes</taxon>
        <taxon>Chaetothyriomycetidae</taxon>
        <taxon>Chaetothyriales</taxon>
        <taxon>Herpotrichiellaceae</taxon>
        <taxon>Exophiala</taxon>
    </lineage>
</organism>
<reference evidence="1" key="1">
    <citation type="submission" date="2023-01" db="EMBL/GenBank/DDBJ databases">
        <title>Exophiala dermititidis isolated from Cystic Fibrosis Patient.</title>
        <authorList>
            <person name="Kurbessoian T."/>
            <person name="Crocker A."/>
            <person name="Murante D."/>
            <person name="Hogan D.A."/>
            <person name="Stajich J.E."/>
        </authorList>
    </citation>
    <scope>NUCLEOTIDE SEQUENCE</scope>
    <source>
        <strain evidence="1">Ex8</strain>
    </source>
</reference>
<proteinExistence type="predicted"/>
<accession>A0AAN6IXH1</accession>
<name>A0AAN6IXH1_EXODE</name>
<dbReference type="EMBL" id="JAJGCB010000002">
    <property type="protein sequence ID" value="KAJ8994935.1"/>
    <property type="molecule type" value="Genomic_DNA"/>
</dbReference>
<protein>
    <submittedName>
        <fullName evidence="1">Uncharacterized protein</fullName>
    </submittedName>
</protein>
<evidence type="ECO:0000313" key="1">
    <source>
        <dbReference type="EMBL" id="KAJ8994935.1"/>
    </source>
</evidence>
<evidence type="ECO:0000313" key="2">
    <source>
        <dbReference type="Proteomes" id="UP001161757"/>
    </source>
</evidence>